<dbReference type="InterPro" id="IPR032425">
    <property type="entry name" value="FERM_f0"/>
</dbReference>
<feature type="domain" description="FERM" evidence="1">
    <location>
        <begin position="88"/>
        <end position="173"/>
    </location>
</feature>
<protein>
    <recommendedName>
        <fullName evidence="1">FERM domain-containing protein</fullName>
    </recommendedName>
</protein>
<dbReference type="InterPro" id="IPR029071">
    <property type="entry name" value="Ubiquitin-like_domsf"/>
</dbReference>
<organism evidence="2 3">
    <name type="scientific">Ridgeia piscesae</name>
    <name type="common">Tubeworm</name>
    <dbReference type="NCBI Taxonomy" id="27915"/>
    <lineage>
        <taxon>Eukaryota</taxon>
        <taxon>Metazoa</taxon>
        <taxon>Spiralia</taxon>
        <taxon>Lophotrochozoa</taxon>
        <taxon>Annelida</taxon>
        <taxon>Polychaeta</taxon>
        <taxon>Sedentaria</taxon>
        <taxon>Canalipalpata</taxon>
        <taxon>Sabellida</taxon>
        <taxon>Siboglinidae</taxon>
        <taxon>Ridgeia</taxon>
    </lineage>
</organism>
<keyword evidence="3" id="KW-1185">Reference proteome</keyword>
<comment type="caution">
    <text evidence="2">The sequence shown here is derived from an EMBL/GenBank/DDBJ whole genome shotgun (WGS) entry which is preliminary data.</text>
</comment>
<dbReference type="GO" id="GO:0098609">
    <property type="term" value="P:cell-cell adhesion"/>
    <property type="evidence" value="ECO:0007669"/>
    <property type="project" value="TreeGrafter"/>
</dbReference>
<dbReference type="Pfam" id="PF21989">
    <property type="entry name" value="RA_2"/>
    <property type="match status" value="1"/>
</dbReference>
<dbReference type="GO" id="GO:0005178">
    <property type="term" value="F:integrin binding"/>
    <property type="evidence" value="ECO:0007669"/>
    <property type="project" value="TreeGrafter"/>
</dbReference>
<reference evidence="2" key="1">
    <citation type="journal article" date="2023" name="Mol. Biol. Evol.">
        <title>Third-Generation Sequencing Reveals the Adaptive Role of the Epigenome in Three Deep-Sea Polychaetes.</title>
        <authorList>
            <person name="Perez M."/>
            <person name="Aroh O."/>
            <person name="Sun Y."/>
            <person name="Lan Y."/>
            <person name="Juniper S.K."/>
            <person name="Young C.R."/>
            <person name="Angers B."/>
            <person name="Qian P.Y."/>
        </authorList>
    </citation>
    <scope>NUCLEOTIDE SEQUENCE</scope>
    <source>
        <strain evidence="2">R07B-5</strain>
    </source>
</reference>
<evidence type="ECO:0000313" key="2">
    <source>
        <dbReference type="EMBL" id="KAK2183024.1"/>
    </source>
</evidence>
<dbReference type="AlphaFoldDB" id="A0AAD9NWC0"/>
<dbReference type="CDD" id="cd17090">
    <property type="entry name" value="FERM_F1_TLN"/>
    <property type="match status" value="1"/>
</dbReference>
<dbReference type="SUPFAM" id="SSF54236">
    <property type="entry name" value="Ubiquitin-like"/>
    <property type="match status" value="1"/>
</dbReference>
<dbReference type="Pfam" id="PF16511">
    <property type="entry name" value="FERM_f0"/>
    <property type="match status" value="1"/>
</dbReference>
<dbReference type="Gene3D" id="3.10.20.90">
    <property type="entry name" value="Phosphatidylinositol 3-kinase Catalytic Subunit, Chain A, domain 1"/>
    <property type="match status" value="2"/>
</dbReference>
<dbReference type="InterPro" id="IPR000299">
    <property type="entry name" value="FERM_domain"/>
</dbReference>
<proteinExistence type="predicted"/>
<gene>
    <name evidence="2" type="ORF">NP493_327g02019</name>
</gene>
<dbReference type="PANTHER" id="PTHR19981:SF1">
    <property type="entry name" value="RHEA, ISOFORM B"/>
    <property type="match status" value="1"/>
</dbReference>
<sequence length="173" mass="19938">MATLSLKISVVGSNAVKTMQFSPSTIVYDACKIIRERVPEANHGNPSEFGLFLADEDLKKGVWLESGCTLEYYLLRNGDLLEYKKKHRMLRVRMLDETVKTLQVDDSHTVSQLMITICSKIGIMNHEEYSLVRDLSDDEKQKTLTLKRDRSIAKDQKKLDEMKRKLHTDDECK</sequence>
<dbReference type="GO" id="GO:0030036">
    <property type="term" value="P:actin cytoskeleton organization"/>
    <property type="evidence" value="ECO:0007669"/>
    <property type="project" value="TreeGrafter"/>
</dbReference>
<accession>A0AAD9NWC0</accession>
<evidence type="ECO:0000259" key="1">
    <source>
        <dbReference type="PROSITE" id="PS50057"/>
    </source>
</evidence>
<dbReference type="PROSITE" id="PS50057">
    <property type="entry name" value="FERM_3"/>
    <property type="match status" value="1"/>
</dbReference>
<dbReference type="GO" id="GO:0005886">
    <property type="term" value="C:plasma membrane"/>
    <property type="evidence" value="ECO:0007669"/>
    <property type="project" value="TreeGrafter"/>
</dbReference>
<dbReference type="GO" id="GO:0005737">
    <property type="term" value="C:cytoplasm"/>
    <property type="evidence" value="ECO:0007669"/>
    <property type="project" value="TreeGrafter"/>
</dbReference>
<dbReference type="GO" id="GO:0005925">
    <property type="term" value="C:focal adhesion"/>
    <property type="evidence" value="ECO:0007669"/>
    <property type="project" value="TreeGrafter"/>
</dbReference>
<dbReference type="PANTHER" id="PTHR19981">
    <property type="entry name" value="TALIN"/>
    <property type="match status" value="1"/>
</dbReference>
<dbReference type="CDD" id="cd17089">
    <property type="entry name" value="FERM_F0_TLN"/>
    <property type="match status" value="1"/>
</dbReference>
<evidence type="ECO:0000313" key="3">
    <source>
        <dbReference type="Proteomes" id="UP001209878"/>
    </source>
</evidence>
<name>A0AAD9NWC0_RIDPI</name>
<dbReference type="Proteomes" id="UP001209878">
    <property type="component" value="Unassembled WGS sequence"/>
</dbReference>
<dbReference type="EMBL" id="JAODUO010000327">
    <property type="protein sequence ID" value="KAK2183024.1"/>
    <property type="molecule type" value="Genomic_DNA"/>
</dbReference>